<dbReference type="EMBL" id="CAFBPM010000004">
    <property type="protein sequence ID" value="CAB5015571.1"/>
    <property type="molecule type" value="Genomic_DNA"/>
</dbReference>
<keyword evidence="2" id="KW-0808">Transferase</keyword>
<evidence type="ECO:0000256" key="1">
    <source>
        <dbReference type="ARBA" id="ARBA00010982"/>
    </source>
</evidence>
<dbReference type="InterPro" id="IPR002155">
    <property type="entry name" value="Thiolase"/>
</dbReference>
<reference evidence="7" key="1">
    <citation type="submission" date="2020-05" db="EMBL/GenBank/DDBJ databases">
        <authorList>
            <person name="Chiriac C."/>
            <person name="Salcher M."/>
            <person name="Ghai R."/>
            <person name="Kavagutti S V."/>
        </authorList>
    </citation>
    <scope>NUCLEOTIDE SEQUENCE</scope>
</reference>
<gene>
    <name evidence="6" type="ORF">UFOPK3164_00205</name>
    <name evidence="7" type="ORF">UFOPK3427_01288</name>
    <name evidence="8" type="ORF">UFOPK4112_00576</name>
</gene>
<dbReference type="EMBL" id="CAFBLT010000001">
    <property type="protein sequence ID" value="CAB4878465.1"/>
    <property type="molecule type" value="Genomic_DNA"/>
</dbReference>
<dbReference type="AlphaFoldDB" id="A0A6J7EAU4"/>
<dbReference type="PANTHER" id="PTHR43365">
    <property type="entry name" value="BLR7806 PROTEIN"/>
    <property type="match status" value="1"/>
</dbReference>
<proteinExistence type="inferred from homology"/>
<dbReference type="CDD" id="cd00751">
    <property type="entry name" value="thiolase"/>
    <property type="match status" value="1"/>
</dbReference>
<dbReference type="NCBIfam" id="TIGR01930">
    <property type="entry name" value="AcCoA-C-Actrans"/>
    <property type="match status" value="1"/>
</dbReference>
<feature type="domain" description="Thiolase N-terminal" evidence="4">
    <location>
        <begin position="11"/>
        <end position="263"/>
    </location>
</feature>
<dbReference type="GO" id="GO:0016747">
    <property type="term" value="F:acyltransferase activity, transferring groups other than amino-acyl groups"/>
    <property type="evidence" value="ECO:0007669"/>
    <property type="project" value="InterPro"/>
</dbReference>
<dbReference type="Pfam" id="PF00108">
    <property type="entry name" value="Thiolase_N"/>
    <property type="match status" value="1"/>
</dbReference>
<sequence length="395" mass="41799">MIGKNASVRTCVIVDAVRTPVGRRGGVLSGWHATDLAAQPLKALIERNDIDPALIDDVIMGCTMTVGEQAMNIARNAALAAGYPETVPGTTVDRQCGSAQQAIHFAAQAVLSGAMDIVVGAGVESMSRVPIGSTTEPGPGEAYGPLYKAHFELIHQGECAEEIARRWSITRDDMDDLAYSSHQRAGQAQDEGRFDNEIIALEARSHDGAASGIVSKDEGVRRDTTREKLSTLRPAFFEDGQVTAASSSQISDGAAAVLVMSEEKANELGLTPRARFHTFAVAANDPQIMLTAPIPATTKILEKSGLSLADIDLIEINEAFASVVLAWEKEHHPDMSKVNVNGGAMALGHPTGASGARIMSTLLNELERTQGRFGLQTMCEGGGQANATIIERLGS</sequence>
<evidence type="ECO:0000256" key="2">
    <source>
        <dbReference type="ARBA" id="ARBA00022679"/>
    </source>
</evidence>
<protein>
    <submittedName>
        <fullName evidence="7">Unannotated protein</fullName>
    </submittedName>
</protein>
<dbReference type="PANTHER" id="PTHR43365:SF1">
    <property type="entry name" value="ACETYL-COA C-ACYLTRANSFERASE"/>
    <property type="match status" value="1"/>
</dbReference>
<organism evidence="7">
    <name type="scientific">freshwater metagenome</name>
    <dbReference type="NCBI Taxonomy" id="449393"/>
    <lineage>
        <taxon>unclassified sequences</taxon>
        <taxon>metagenomes</taxon>
        <taxon>ecological metagenomes</taxon>
    </lineage>
</organism>
<accession>A0A6J7EAU4</accession>
<keyword evidence="3" id="KW-0012">Acyltransferase</keyword>
<dbReference type="FunFam" id="3.40.47.10:FF:000010">
    <property type="entry name" value="Acetyl-CoA acetyltransferase (Thiolase)"/>
    <property type="match status" value="1"/>
</dbReference>
<evidence type="ECO:0000256" key="3">
    <source>
        <dbReference type="ARBA" id="ARBA00023315"/>
    </source>
</evidence>
<evidence type="ECO:0000313" key="7">
    <source>
        <dbReference type="EMBL" id="CAB4878465.1"/>
    </source>
</evidence>
<dbReference type="InterPro" id="IPR020616">
    <property type="entry name" value="Thiolase_N"/>
</dbReference>
<dbReference type="SUPFAM" id="SSF53901">
    <property type="entry name" value="Thiolase-like"/>
    <property type="match status" value="2"/>
</dbReference>
<name>A0A6J7EAU4_9ZZZZ</name>
<comment type="similarity">
    <text evidence="1">Belongs to the thiolase-like superfamily. Thiolase family.</text>
</comment>
<evidence type="ECO:0000313" key="6">
    <source>
        <dbReference type="EMBL" id="CAB4817831.1"/>
    </source>
</evidence>
<dbReference type="InterPro" id="IPR016039">
    <property type="entry name" value="Thiolase-like"/>
</dbReference>
<dbReference type="Gene3D" id="3.40.47.10">
    <property type="match status" value="2"/>
</dbReference>
<evidence type="ECO:0000259" key="5">
    <source>
        <dbReference type="Pfam" id="PF02803"/>
    </source>
</evidence>
<feature type="domain" description="Thiolase C-terminal" evidence="5">
    <location>
        <begin position="271"/>
        <end position="392"/>
    </location>
</feature>
<dbReference type="InterPro" id="IPR020613">
    <property type="entry name" value="Thiolase_CS"/>
</dbReference>
<dbReference type="PROSITE" id="PS00737">
    <property type="entry name" value="THIOLASE_2"/>
    <property type="match status" value="1"/>
</dbReference>
<dbReference type="EMBL" id="CAFABE010000005">
    <property type="protein sequence ID" value="CAB4817831.1"/>
    <property type="molecule type" value="Genomic_DNA"/>
</dbReference>
<dbReference type="InterPro" id="IPR020617">
    <property type="entry name" value="Thiolase_C"/>
</dbReference>
<evidence type="ECO:0000313" key="8">
    <source>
        <dbReference type="EMBL" id="CAB5015571.1"/>
    </source>
</evidence>
<dbReference type="PIRSF" id="PIRSF000429">
    <property type="entry name" value="Ac-CoA_Ac_transf"/>
    <property type="match status" value="1"/>
</dbReference>
<dbReference type="Pfam" id="PF02803">
    <property type="entry name" value="Thiolase_C"/>
    <property type="match status" value="1"/>
</dbReference>
<evidence type="ECO:0000259" key="4">
    <source>
        <dbReference type="Pfam" id="PF00108"/>
    </source>
</evidence>